<proteinExistence type="predicted"/>
<dbReference type="RefSeq" id="WP_006927059.1">
    <property type="nucleotide sequence ID" value="NZ_CM001402.1"/>
</dbReference>
<dbReference type="EMBL" id="CM001402">
    <property type="protein sequence ID" value="EHO40132.1"/>
    <property type="molecule type" value="Genomic_DNA"/>
</dbReference>
<gene>
    <name evidence="2" type="ORF">Cabys_3306</name>
    <name evidence="3" type="ORF">Calab_0487</name>
</gene>
<dbReference type="Proteomes" id="UP000183868">
    <property type="component" value="Chromosome"/>
</dbReference>
<reference evidence="2 5" key="2">
    <citation type="submission" date="2016-11" db="EMBL/GenBank/DDBJ databases">
        <title>Genomic analysis of Caldithrix abyssi and proposal of a novel bacterial phylum Caldithrichaeota.</title>
        <authorList>
            <person name="Kublanov I."/>
            <person name="Sigalova O."/>
            <person name="Gavrilov S."/>
            <person name="Lebedinsky A."/>
            <person name="Ivanova N."/>
            <person name="Daum C."/>
            <person name="Reddy T."/>
            <person name="Klenk H.P."/>
            <person name="Goker M."/>
            <person name="Reva O."/>
            <person name="Miroshnichenko M."/>
            <person name="Kyprides N."/>
            <person name="Woyke T."/>
            <person name="Gelfand M."/>
        </authorList>
    </citation>
    <scope>NUCLEOTIDE SEQUENCE [LARGE SCALE GENOMIC DNA]</scope>
    <source>
        <strain evidence="2 5">LF13</strain>
    </source>
</reference>
<keyword evidence="1" id="KW-0812">Transmembrane</keyword>
<dbReference type="KEGG" id="caby:Cabys_3306"/>
<feature type="transmembrane region" description="Helical" evidence="1">
    <location>
        <begin position="77"/>
        <end position="99"/>
    </location>
</feature>
<dbReference type="EMBL" id="CP018099">
    <property type="protein sequence ID" value="APF20054.1"/>
    <property type="molecule type" value="Genomic_DNA"/>
</dbReference>
<dbReference type="HOGENOM" id="CLU_1755453_0_0_0"/>
<dbReference type="STRING" id="880073.Cabys_3306"/>
<keyword evidence="1" id="KW-0472">Membrane</keyword>
<sequence length="148" mass="16740" precursor="true">MKLNPKQNLIFSLLLLMISLAAHVSIFLGAEIFPRLFDLFLTGGMVVSWLLSSRFLKQLHKNQPALPPLQVLRSNTPFWLPFFVAFVGLYAVINMGMMIRTNWAGSNLRGISGFWMFFFALGVLVSLAKIRQEKGIEKKHLNAEDTGQ</sequence>
<feature type="transmembrane region" description="Helical" evidence="1">
    <location>
        <begin position="111"/>
        <end position="130"/>
    </location>
</feature>
<reference evidence="3 4" key="1">
    <citation type="submission" date="2011-09" db="EMBL/GenBank/DDBJ databases">
        <title>The permanent draft genome of Caldithrix abyssi DSM 13497.</title>
        <authorList>
            <consortium name="US DOE Joint Genome Institute (JGI-PGF)"/>
            <person name="Lucas S."/>
            <person name="Han J."/>
            <person name="Lapidus A."/>
            <person name="Bruce D."/>
            <person name="Goodwin L."/>
            <person name="Pitluck S."/>
            <person name="Peters L."/>
            <person name="Kyrpides N."/>
            <person name="Mavromatis K."/>
            <person name="Ivanova N."/>
            <person name="Mikhailova N."/>
            <person name="Chertkov O."/>
            <person name="Detter J.C."/>
            <person name="Tapia R."/>
            <person name="Han C."/>
            <person name="Land M."/>
            <person name="Hauser L."/>
            <person name="Markowitz V."/>
            <person name="Cheng J.-F."/>
            <person name="Hugenholtz P."/>
            <person name="Woyke T."/>
            <person name="Wu D."/>
            <person name="Spring S."/>
            <person name="Brambilla E."/>
            <person name="Klenk H.-P."/>
            <person name="Eisen J.A."/>
        </authorList>
    </citation>
    <scope>NUCLEOTIDE SEQUENCE [LARGE SCALE GENOMIC DNA]</scope>
    <source>
        <strain evidence="3 4">DSM 13497</strain>
    </source>
</reference>
<dbReference type="PaxDb" id="880073-Calab_0487"/>
<name>H1XRH9_CALAY</name>
<evidence type="ECO:0000313" key="3">
    <source>
        <dbReference type="EMBL" id="EHO40132.1"/>
    </source>
</evidence>
<protein>
    <submittedName>
        <fullName evidence="3">Uncharacterized protein</fullName>
    </submittedName>
</protein>
<dbReference type="AlphaFoldDB" id="H1XRH9"/>
<evidence type="ECO:0000256" key="1">
    <source>
        <dbReference type="SAM" id="Phobius"/>
    </source>
</evidence>
<dbReference type="InParanoid" id="H1XRH9"/>
<dbReference type="Proteomes" id="UP000004671">
    <property type="component" value="Chromosome"/>
</dbReference>
<evidence type="ECO:0000313" key="5">
    <source>
        <dbReference type="Proteomes" id="UP000183868"/>
    </source>
</evidence>
<keyword evidence="1" id="KW-1133">Transmembrane helix</keyword>
<keyword evidence="4" id="KW-1185">Reference proteome</keyword>
<organism evidence="3 4">
    <name type="scientific">Caldithrix abyssi DSM 13497</name>
    <dbReference type="NCBI Taxonomy" id="880073"/>
    <lineage>
        <taxon>Bacteria</taxon>
        <taxon>Pseudomonadati</taxon>
        <taxon>Calditrichota</taxon>
        <taxon>Calditrichia</taxon>
        <taxon>Calditrichales</taxon>
        <taxon>Calditrichaceae</taxon>
        <taxon>Caldithrix</taxon>
    </lineage>
</organism>
<accession>H1XRH9</accession>
<evidence type="ECO:0000313" key="2">
    <source>
        <dbReference type="EMBL" id="APF20054.1"/>
    </source>
</evidence>
<evidence type="ECO:0000313" key="4">
    <source>
        <dbReference type="Proteomes" id="UP000004671"/>
    </source>
</evidence>
<feature type="transmembrane region" description="Helical" evidence="1">
    <location>
        <begin position="39"/>
        <end position="56"/>
    </location>
</feature>